<name>A0ABS6RUY3_9BACT</name>
<gene>
    <name evidence="2" type="ORF">HWQ67_02460</name>
</gene>
<dbReference type="Proteomes" id="UP001196980">
    <property type="component" value="Unassembled WGS sequence"/>
</dbReference>
<sequence>MTLGDKQREFTPMVAKLITFAYAKGYKLTFGEAFRTDEQQALHLKSGKSKVKRSQHQDRLAVDFNLFKEGVYLTASEDYAELGMYWKSLHPDNRWGGDFAGFHDGNHFEHR</sequence>
<dbReference type="RefSeq" id="WP_218251060.1">
    <property type="nucleotide sequence ID" value="NZ_JABXWD010000024.1"/>
</dbReference>
<feature type="domain" description="Peptidase M15C" evidence="1">
    <location>
        <begin position="49"/>
        <end position="109"/>
    </location>
</feature>
<reference evidence="2 3" key="1">
    <citation type="journal article" date="2020" name="J Geophys Res Biogeosci">
        <title>Magnetotaxis as an Adaptation to Enable Bacterial Shuttling of Microbial Sulfur and Sulfur Cycling Across Aquatic Oxic#Anoxic Interfaces.</title>
        <authorList>
            <person name="Li J."/>
            <person name="Liu P."/>
            <person name="Wang J."/>
            <person name="Roberts A.P."/>
            <person name="Pan Y."/>
        </authorList>
    </citation>
    <scope>NUCLEOTIDE SEQUENCE [LARGE SCALE GENOMIC DNA]</scope>
    <source>
        <strain evidence="2 3">MYR-1_YQ</strain>
    </source>
</reference>
<dbReference type="InterPro" id="IPR039561">
    <property type="entry name" value="Peptidase_M15C"/>
</dbReference>
<proteinExistence type="predicted"/>
<dbReference type="Pfam" id="PF13539">
    <property type="entry name" value="Peptidase_M15_4"/>
    <property type="match status" value="1"/>
</dbReference>
<accession>A0ABS6RUY3</accession>
<comment type="caution">
    <text evidence="2">The sequence shown here is derived from an EMBL/GenBank/DDBJ whole genome shotgun (WGS) entry which is preliminary data.</text>
</comment>
<organism evidence="2 3">
    <name type="scientific">Candidatus Magnetobacterium casense</name>
    <dbReference type="NCBI Taxonomy" id="1455061"/>
    <lineage>
        <taxon>Bacteria</taxon>
        <taxon>Pseudomonadati</taxon>
        <taxon>Nitrospirota</taxon>
        <taxon>Thermodesulfovibrionia</taxon>
        <taxon>Thermodesulfovibrionales</taxon>
        <taxon>Candidatus Magnetobacteriaceae</taxon>
        <taxon>Candidatus Magnetobacterium</taxon>
    </lineage>
</organism>
<evidence type="ECO:0000313" key="2">
    <source>
        <dbReference type="EMBL" id="MBV6340439.1"/>
    </source>
</evidence>
<evidence type="ECO:0000259" key="1">
    <source>
        <dbReference type="Pfam" id="PF13539"/>
    </source>
</evidence>
<evidence type="ECO:0000313" key="3">
    <source>
        <dbReference type="Proteomes" id="UP001196980"/>
    </source>
</evidence>
<dbReference type="EMBL" id="JABXWD010000024">
    <property type="protein sequence ID" value="MBV6340439.1"/>
    <property type="molecule type" value="Genomic_DNA"/>
</dbReference>
<keyword evidence="3" id="KW-1185">Reference proteome</keyword>
<protein>
    <submittedName>
        <fullName evidence="2">M15 family metallopeptidase</fullName>
    </submittedName>
</protein>